<dbReference type="SMART" id="SM00487">
    <property type="entry name" value="DEXDc"/>
    <property type="match status" value="1"/>
</dbReference>
<keyword evidence="1" id="KW-0175">Coiled coil</keyword>
<feature type="domain" description="Helicase ATP-binding" evidence="3">
    <location>
        <begin position="1721"/>
        <end position="1937"/>
    </location>
</feature>
<evidence type="ECO:0000259" key="3">
    <source>
        <dbReference type="SMART" id="SM00487"/>
    </source>
</evidence>
<feature type="region of interest" description="Disordered" evidence="2">
    <location>
        <begin position="280"/>
        <end position="404"/>
    </location>
</feature>
<dbReference type="InterPro" id="IPR052933">
    <property type="entry name" value="DNA_Protect_Modify"/>
</dbReference>
<evidence type="ECO:0000256" key="2">
    <source>
        <dbReference type="SAM" id="MobiDB-lite"/>
    </source>
</evidence>
<feature type="coiled-coil region" evidence="1">
    <location>
        <begin position="1650"/>
        <end position="1677"/>
    </location>
</feature>
<feature type="compositionally biased region" description="Basic and acidic residues" evidence="2">
    <location>
        <begin position="343"/>
        <end position="359"/>
    </location>
</feature>
<dbReference type="GO" id="GO:0008168">
    <property type="term" value="F:methyltransferase activity"/>
    <property type="evidence" value="ECO:0007669"/>
    <property type="project" value="UniProtKB-KW"/>
</dbReference>
<evidence type="ECO:0000256" key="1">
    <source>
        <dbReference type="SAM" id="Coils"/>
    </source>
</evidence>
<keyword evidence="4" id="KW-0489">Methyltransferase</keyword>
<dbReference type="GO" id="GO:0003677">
    <property type="term" value="F:DNA binding"/>
    <property type="evidence" value="ECO:0007669"/>
    <property type="project" value="InterPro"/>
</dbReference>
<dbReference type="Proteomes" id="UP000095762">
    <property type="component" value="Unassembled WGS sequence"/>
</dbReference>
<dbReference type="PANTHER" id="PTHR41313">
    <property type="entry name" value="ADENINE-SPECIFIC METHYLTRANSFERASE"/>
    <property type="match status" value="1"/>
</dbReference>
<dbReference type="SUPFAM" id="SSF52540">
    <property type="entry name" value="P-loop containing nucleoside triphosphate hydrolases"/>
    <property type="match status" value="1"/>
</dbReference>
<evidence type="ECO:0000313" key="4">
    <source>
        <dbReference type="EMBL" id="CUP87796.1"/>
    </source>
</evidence>
<keyword evidence="4" id="KW-0808">Transferase</keyword>
<dbReference type="CDD" id="cd02440">
    <property type="entry name" value="AdoMet_MTases"/>
    <property type="match status" value="1"/>
</dbReference>
<dbReference type="PANTHER" id="PTHR41313:SF1">
    <property type="entry name" value="DNA METHYLASE ADENINE-SPECIFIC DOMAIN-CONTAINING PROTEIN"/>
    <property type="match status" value="1"/>
</dbReference>
<dbReference type="GO" id="GO:0016787">
    <property type="term" value="F:hydrolase activity"/>
    <property type="evidence" value="ECO:0007669"/>
    <property type="project" value="InterPro"/>
</dbReference>
<gene>
    <name evidence="4" type="ORF">ERS852569_01084</name>
</gene>
<name>A0A174RUD4_9FIRM</name>
<proteinExistence type="predicted"/>
<dbReference type="InterPro" id="IPR014001">
    <property type="entry name" value="Helicase_ATP-bd"/>
</dbReference>
<dbReference type="InterPro" id="IPR027417">
    <property type="entry name" value="P-loop_NTPase"/>
</dbReference>
<dbReference type="SUPFAM" id="SSF53335">
    <property type="entry name" value="S-adenosyl-L-methionine-dependent methyltransferases"/>
    <property type="match status" value="1"/>
</dbReference>
<dbReference type="Pfam" id="PF04851">
    <property type="entry name" value="ResIII"/>
    <property type="match status" value="1"/>
</dbReference>
<dbReference type="GO" id="GO:0005524">
    <property type="term" value="F:ATP binding"/>
    <property type="evidence" value="ECO:0007669"/>
    <property type="project" value="InterPro"/>
</dbReference>
<dbReference type="Gene3D" id="3.40.50.150">
    <property type="entry name" value="Vaccinia Virus protein VP39"/>
    <property type="match status" value="1"/>
</dbReference>
<feature type="compositionally biased region" description="Basic and acidic residues" evidence="2">
    <location>
        <begin position="384"/>
        <end position="402"/>
    </location>
</feature>
<evidence type="ECO:0000313" key="5">
    <source>
        <dbReference type="Proteomes" id="UP000095762"/>
    </source>
</evidence>
<dbReference type="PRINTS" id="PR00507">
    <property type="entry name" value="N12N6MTFRASE"/>
</dbReference>
<dbReference type="InterPro" id="IPR006935">
    <property type="entry name" value="Helicase/UvrB_N"/>
</dbReference>
<dbReference type="Gene3D" id="3.40.50.300">
    <property type="entry name" value="P-loop containing nucleotide triphosphate hydrolases"/>
    <property type="match status" value="1"/>
</dbReference>
<reference evidence="4 5" key="1">
    <citation type="submission" date="2015-09" db="EMBL/GenBank/DDBJ databases">
        <authorList>
            <consortium name="Pathogen Informatics"/>
        </authorList>
    </citation>
    <scope>NUCLEOTIDE SEQUENCE [LARGE SCALE GENOMIC DNA]</scope>
    <source>
        <strain evidence="4 5">2789STDY5834957</strain>
    </source>
</reference>
<organism evidence="4 5">
    <name type="scientific">Blautia obeum</name>
    <dbReference type="NCBI Taxonomy" id="40520"/>
    <lineage>
        <taxon>Bacteria</taxon>
        <taxon>Bacillati</taxon>
        <taxon>Bacillota</taxon>
        <taxon>Clostridia</taxon>
        <taxon>Lachnospirales</taxon>
        <taxon>Lachnospiraceae</taxon>
        <taxon>Blautia</taxon>
    </lineage>
</organism>
<accession>A0A174RUD4</accession>
<feature type="compositionally biased region" description="Basic and acidic residues" evidence="2">
    <location>
        <begin position="310"/>
        <end position="335"/>
    </location>
</feature>
<dbReference type="InterPro" id="IPR029063">
    <property type="entry name" value="SAM-dependent_MTases_sf"/>
</dbReference>
<dbReference type="GO" id="GO:0032259">
    <property type="term" value="P:methylation"/>
    <property type="evidence" value="ECO:0007669"/>
    <property type="project" value="UniProtKB-KW"/>
</dbReference>
<protein>
    <submittedName>
        <fullName evidence="4">DNA methylase</fullName>
    </submittedName>
</protein>
<sequence>MSKLQDIRNLVQEHAVSVSSSPGNWMDYMDTASRLYRYSFSDQLLIHAQRPDATACASLELWNEKMLRWVNRGARGIALFDETWQNTKLRYVFDISDTHMVAGGRSPYLWQMQEHQREEIRTHLAEVYALEEKDAATLQDALMAVVREMVNDNLEEYLDGLEYAVEGTYLEDLDEVTIRSDFRQLATDSVYYLLSRRCGLDPMELLEEEDFMHITDYNHLSVLTFLGNAASQLSESILIDIGKTVHKISLEEARKEVENSNERNYNNFTTLMYETKSWDAETKKEENIENEGGTDYGTDISSQGRLPVFESDRRRGRSDDREIRDAAEDISERTQEQPLSEPVPDRKAEQPSGTDRESSTGENGQPDGEIAGEESGTGQGSRSDGMDSTHERTDGNSGREHLNGIGIQLVEETREDGLSKAEEEIASALSLSEYPTANEQRRQIEERAAALYAGEVPIPEQVVDEILRTGGNRKASQLRIIYNFMSEQTPEEYTEFVKREYRKGGKGFQIDGNEYSVWFDETGMQIAVGHTVTDHILDKAFLSWEDVSGRIHQLLDQGEYAPQSVLDAARSNAVKEHAQALAYMKGDMAEGVAEIVFDEEDLPHLRSIYPKITDYLEEKLEDSQWLSELNERLDALAEAYEENHSIMRFHHYNPVNISKQFQKFADEVIPYQARDGFAWKEHPMFITQDEIDAFLAGGGAYSQGRIRTYSFYLLHEDERARTGFIKEQYGIGGSSHALFGADDSHANYDGKGLFLARGAYGNPYTSILLSWNKVANRVAYLIKNDQFLQAEDYARMPEYEREQMANKVLRFYDRLPEEIDRPFTDDFFWEKPGKEMVAVLENPEQTEELLQKMDAALAALPLDFEAYGTNYQQKTELLSELHQYAEGTYTIFPTPEVEPSFVEPSGHQMTMFDFLDTKAVTEPTVVDMSDVEKIEEEEVTAKEDIPESQEQEKAVLEPHNFRIQDNDLGAGGPKAKYKANMEAIHLLQTLEKEERLATPEEQEILSRYVGWGGIPQAFEESNSSWADEYLELKNTLSPEEYRAARASTLNAFYTSPIVIRSMYEALENMGLKQGNILEPSCGVGNFMGLIPESMSKTNMYGVELDPVSGRIAKQLYQKNKIAVQGFEETSYPDSFFDCVIGNVPFGAYQVSDRRYDRHHFMIHDYFIAKSLDLVRPGGVVAVVTSSGTMDKQNPAVRQYIANRAELLGAIRLPNNAFQRNANTSVVSDILFFQKRDRASIEEPEWLNLKEIPEGYSVNAYFAEHPEMVLGDFTTESTQYGKQEVTVKPKEGITLEEQLKEAIRNIHGTITELELSDTELEEDVVSIPADPDVKNFSFTVVNEEVYYRENSVMNRMELPAMTAERVKGMVKIRDVTNELIQCQMEEGSDEQIIKLQGKLNEEYDTFTAKYGLISSNANKRAFSQDSSYCLLTSLEFLDDKGELKRKADIFTKRTIRRAETVTSVDTASEALAVSIGERAGVDLSYMAQLSGKTEEELTEELAGVIFKNPIGEKWEPSDEYLSGNVREKLQIAKQFAEDHSEYQVNVQYLEQVQPKDLDASEIEARLGATWISEDYITRFMAETFHTPRYYVGSKVKVQYAEVTGQWNVMGKNVDSYGNALVTSTYGTQRANAYRLLEDALNLRDTKIYDTVQDAEGEHRELNRKETMLAQQKQELIKEEFKEWIFKDLHRREDLCKIYNERFNSIRPREYDGSHIQFVGMNPEITLMPHQKNAVAHVLYGNNTLLAHCVGAGKTFQMIAAGMESKRLGLSQKNLYVVPNHLTEQWGSDFLRLYPGANILVATKKDFEPANRKRFCSRIATGDYDAVIIGHTQFEKIPLSKERQIAMLEDQIADITFSIEEAAHQAGQNYTIKQLEKTKKSLQARMKKLNDQTRKDDVVTFEQLGVDRLFVDESHSFKNLFLYTKMRNVAGISHRRMHRKVRICL</sequence>
<dbReference type="EMBL" id="CZBP01000006">
    <property type="protein sequence ID" value="CUP87796.1"/>
    <property type="molecule type" value="Genomic_DNA"/>
</dbReference>